<accession>A0A8S1KUH5</accession>
<dbReference type="OMA" id="KIRTEVW"/>
<dbReference type="Proteomes" id="UP000688137">
    <property type="component" value="Unassembled WGS sequence"/>
</dbReference>
<dbReference type="AlphaFoldDB" id="A0A8S1KUH5"/>
<dbReference type="EMBL" id="CAJJDM010000022">
    <property type="protein sequence ID" value="CAD8056356.1"/>
    <property type="molecule type" value="Genomic_DNA"/>
</dbReference>
<reference evidence="2" key="1">
    <citation type="submission" date="2021-01" db="EMBL/GenBank/DDBJ databases">
        <authorList>
            <consortium name="Genoscope - CEA"/>
            <person name="William W."/>
        </authorList>
    </citation>
    <scope>NUCLEOTIDE SEQUENCE</scope>
</reference>
<comment type="caution">
    <text evidence="2">The sequence shown here is derived from an EMBL/GenBank/DDBJ whole genome shotgun (WGS) entry which is preliminary data.</text>
</comment>
<sequence length="217" mass="25472">MILLLYIFIASTHQAQYTLTVKKGDQYETPTYPAHQKNLEVVQIRIKLGLTAATYVVPHNENQMRCMTSWNKLYGYSRCLGSLHHKDSDRFVFRRAQSCLKYNEQGVYEIPNCQEKDLVEIAAYAYDNSVVPYEHPDQLIRIFNTKIRTEVWYQYRLIFLADSTIYELMDDNGYTLEKQTIQHRTCYAWKNGYRLNLYFGGVCEAPVDIVADHVDQL</sequence>
<keyword evidence="1" id="KW-0732">Signal</keyword>
<evidence type="ECO:0000256" key="1">
    <source>
        <dbReference type="SAM" id="SignalP"/>
    </source>
</evidence>
<evidence type="ECO:0000313" key="2">
    <source>
        <dbReference type="EMBL" id="CAD8056356.1"/>
    </source>
</evidence>
<evidence type="ECO:0000313" key="3">
    <source>
        <dbReference type="Proteomes" id="UP000688137"/>
    </source>
</evidence>
<proteinExistence type="predicted"/>
<gene>
    <name evidence="2" type="ORF">PPRIM_AZ9-3.1.T0240271</name>
</gene>
<name>A0A8S1KUH5_PARPR</name>
<feature type="signal peptide" evidence="1">
    <location>
        <begin position="1"/>
        <end position="15"/>
    </location>
</feature>
<keyword evidence="3" id="KW-1185">Reference proteome</keyword>
<protein>
    <submittedName>
        <fullName evidence="2">Uncharacterized protein</fullName>
    </submittedName>
</protein>
<organism evidence="2 3">
    <name type="scientific">Paramecium primaurelia</name>
    <dbReference type="NCBI Taxonomy" id="5886"/>
    <lineage>
        <taxon>Eukaryota</taxon>
        <taxon>Sar</taxon>
        <taxon>Alveolata</taxon>
        <taxon>Ciliophora</taxon>
        <taxon>Intramacronucleata</taxon>
        <taxon>Oligohymenophorea</taxon>
        <taxon>Peniculida</taxon>
        <taxon>Parameciidae</taxon>
        <taxon>Paramecium</taxon>
    </lineage>
</organism>
<feature type="chain" id="PRO_5035940518" evidence="1">
    <location>
        <begin position="16"/>
        <end position="217"/>
    </location>
</feature>